<evidence type="ECO:0000256" key="2">
    <source>
        <dbReference type="ARBA" id="ARBA00022801"/>
    </source>
</evidence>
<feature type="binding site" evidence="4">
    <location>
        <begin position="112"/>
        <end position="113"/>
    </location>
    <ligand>
        <name>substrate</name>
    </ligand>
</feature>
<feature type="domain" description="L-asparaginase N-terminal" evidence="9">
    <location>
        <begin position="25"/>
        <end position="215"/>
    </location>
</feature>
<dbReference type="SUPFAM" id="SSF53774">
    <property type="entry name" value="Glutaminase/Asparaginase"/>
    <property type="match status" value="1"/>
</dbReference>
<feature type="active site" evidence="5">
    <location>
        <position position="33"/>
    </location>
</feature>
<organism evidence="11 12">
    <name type="scientific">Aquella oligotrophica</name>
    <dbReference type="NCBI Taxonomy" id="2067065"/>
    <lineage>
        <taxon>Bacteria</taxon>
        <taxon>Pseudomonadati</taxon>
        <taxon>Pseudomonadota</taxon>
        <taxon>Betaproteobacteria</taxon>
        <taxon>Neisseriales</taxon>
        <taxon>Neisseriaceae</taxon>
        <taxon>Aquella</taxon>
    </lineage>
</organism>
<feature type="active site" evidence="6">
    <location>
        <position position="112"/>
    </location>
</feature>
<evidence type="ECO:0000256" key="4">
    <source>
        <dbReference type="PIRSR" id="PIRSR001220-2"/>
    </source>
</evidence>
<dbReference type="KEGG" id="nba:CUN60_04395"/>
<reference evidence="12" key="1">
    <citation type="submission" date="2017-11" db="EMBL/GenBank/DDBJ databases">
        <authorList>
            <person name="Chan K.G."/>
            <person name="Lee L.S."/>
        </authorList>
    </citation>
    <scope>NUCLEOTIDE SEQUENCE [LARGE SCALE GENOMIC DNA]</scope>
    <source>
        <strain evidence="12">DSM 100970</strain>
    </source>
</reference>
<dbReference type="Proteomes" id="UP000236655">
    <property type="component" value="Chromosome"/>
</dbReference>
<evidence type="ECO:0000313" key="12">
    <source>
        <dbReference type="Proteomes" id="UP000236655"/>
    </source>
</evidence>
<evidence type="ECO:0000256" key="3">
    <source>
        <dbReference type="PIRSR" id="PIRSR001220-1"/>
    </source>
</evidence>
<dbReference type="PANTHER" id="PTHR11707">
    <property type="entry name" value="L-ASPARAGINASE"/>
    <property type="match status" value="1"/>
</dbReference>
<keyword evidence="2" id="KW-0378">Hydrolase</keyword>
<keyword evidence="12" id="KW-1185">Reference proteome</keyword>
<proteinExistence type="inferred from homology"/>
<dbReference type="GO" id="GO:0006528">
    <property type="term" value="P:asparagine metabolic process"/>
    <property type="evidence" value="ECO:0007669"/>
    <property type="project" value="InterPro"/>
</dbReference>
<dbReference type="PANTHER" id="PTHR11707:SF28">
    <property type="entry name" value="60 KDA LYSOPHOSPHOLIPASE"/>
    <property type="match status" value="1"/>
</dbReference>
<dbReference type="PRINTS" id="PR00139">
    <property type="entry name" value="ASNGLNASE"/>
</dbReference>
<sequence length="349" mass="37707">MRRLLFSIVLSLISFIAYAANKPTVYLLATGGTIAGTASSQTSTTYKAGSLTAEQIIASVPGLDNLANIKYEQVYNKDSGNVTLSDWLKLANEVNKVINDPNVSAVVVTHGTDTLEETAYFLDLVIKTKKPIIIVGAMRPATAISADGPLNLYNAVAVAINPKSIGRGVMVVMNDGIYDGRDVTKTNTTNVDTFQSPNTGPIGHVVMGKVNYHDNGRANAYDAPFNISNIKSLPSVAVVYENVGVDTEMLDNILKTKNLKGIVIAGVGDGNIPDYEKDFLINARKKGIVIVRSSRVGSGEVSYDYNNLDTTYDLIAGDDLNPQKARILLMLSLLTTNDVKQIQKNFYTY</sequence>
<evidence type="ECO:0000256" key="7">
    <source>
        <dbReference type="RuleBase" id="RU004456"/>
    </source>
</evidence>
<keyword evidence="8" id="KW-0732">Signal</keyword>
<evidence type="ECO:0000256" key="1">
    <source>
        <dbReference type="ARBA" id="ARBA00010518"/>
    </source>
</evidence>
<dbReference type="NCBIfam" id="TIGR00520">
    <property type="entry name" value="asnASE_II"/>
    <property type="match status" value="1"/>
</dbReference>
<feature type="signal peptide" evidence="8">
    <location>
        <begin position="1"/>
        <end position="19"/>
    </location>
</feature>
<dbReference type="PROSITE" id="PS00917">
    <property type="entry name" value="ASN_GLN_ASE_2"/>
    <property type="match status" value="1"/>
</dbReference>
<feature type="chain" id="PRO_5014377233" evidence="8">
    <location>
        <begin position="20"/>
        <end position="349"/>
    </location>
</feature>
<dbReference type="FunFam" id="3.40.50.1170:FF:000001">
    <property type="entry name" value="L-asparaginase 2"/>
    <property type="match status" value="1"/>
</dbReference>
<dbReference type="AlphaFoldDB" id="A0A2I7N535"/>
<dbReference type="PIRSF" id="PIRSF500176">
    <property type="entry name" value="L_ASNase"/>
    <property type="match status" value="1"/>
</dbReference>
<dbReference type="Gene3D" id="3.40.50.40">
    <property type="match status" value="1"/>
</dbReference>
<feature type="domain" description="Asparaginase/glutaminase C-terminal" evidence="10">
    <location>
        <begin position="236"/>
        <end position="346"/>
    </location>
</feature>
<dbReference type="Pfam" id="PF17763">
    <property type="entry name" value="Asparaginase_C"/>
    <property type="match status" value="1"/>
</dbReference>
<dbReference type="Pfam" id="PF00710">
    <property type="entry name" value="Asparaginase"/>
    <property type="match status" value="1"/>
</dbReference>
<dbReference type="InterPro" id="IPR027475">
    <property type="entry name" value="Asparaginase/glutaminase_AS2"/>
</dbReference>
<dbReference type="InterPro" id="IPR036152">
    <property type="entry name" value="Asp/glu_Ase-like_sf"/>
</dbReference>
<dbReference type="InterPro" id="IPR027473">
    <property type="entry name" value="L-asparaginase_C"/>
</dbReference>
<name>A0A2I7N535_9NEIS</name>
<dbReference type="InterPro" id="IPR006034">
    <property type="entry name" value="Asparaginase/glutaminase-like"/>
</dbReference>
<evidence type="ECO:0000256" key="5">
    <source>
        <dbReference type="PROSITE-ProRule" id="PRU10099"/>
    </source>
</evidence>
<dbReference type="EMBL" id="CP024847">
    <property type="protein sequence ID" value="AUR51558.1"/>
    <property type="molecule type" value="Genomic_DNA"/>
</dbReference>
<dbReference type="InterPro" id="IPR004550">
    <property type="entry name" value="AsnASE_II"/>
</dbReference>
<dbReference type="OrthoDB" id="9788068at2"/>
<dbReference type="PROSITE" id="PS51732">
    <property type="entry name" value="ASN_GLN_ASE_3"/>
    <property type="match status" value="1"/>
</dbReference>
<evidence type="ECO:0000313" key="11">
    <source>
        <dbReference type="EMBL" id="AUR51558.1"/>
    </source>
</evidence>
<dbReference type="InterPro" id="IPR037152">
    <property type="entry name" value="L-asparaginase_N_sf"/>
</dbReference>
<dbReference type="RefSeq" id="WP_102950857.1">
    <property type="nucleotide sequence ID" value="NZ_CP024847.1"/>
</dbReference>
<evidence type="ECO:0000259" key="10">
    <source>
        <dbReference type="Pfam" id="PF17763"/>
    </source>
</evidence>
<dbReference type="InterPro" id="IPR040919">
    <property type="entry name" value="Asparaginase_C"/>
</dbReference>
<dbReference type="PIRSF" id="PIRSF001220">
    <property type="entry name" value="L-ASNase_gatD"/>
    <property type="match status" value="1"/>
</dbReference>
<dbReference type="GO" id="GO:0004067">
    <property type="term" value="F:asparaginase activity"/>
    <property type="evidence" value="ECO:0007669"/>
    <property type="project" value="UniProtKB-UniRule"/>
</dbReference>
<feature type="active site" description="O-isoaspartyl threonine intermediate" evidence="3">
    <location>
        <position position="33"/>
    </location>
</feature>
<evidence type="ECO:0000259" key="9">
    <source>
        <dbReference type="Pfam" id="PF00710"/>
    </source>
</evidence>
<feature type="binding site" evidence="4">
    <location>
        <position position="79"/>
    </location>
    <ligand>
        <name>substrate</name>
    </ligand>
</feature>
<dbReference type="PROSITE" id="PS00144">
    <property type="entry name" value="ASN_GLN_ASE_1"/>
    <property type="match status" value="1"/>
</dbReference>
<accession>A0A2I7N535</accession>
<comment type="similarity">
    <text evidence="1 7">Belongs to the asparaginase 1 family.</text>
</comment>
<dbReference type="Gene3D" id="3.40.50.1170">
    <property type="entry name" value="L-asparaginase, N-terminal domain"/>
    <property type="match status" value="1"/>
</dbReference>
<evidence type="ECO:0000256" key="6">
    <source>
        <dbReference type="PROSITE-ProRule" id="PRU10100"/>
    </source>
</evidence>
<dbReference type="InterPro" id="IPR020827">
    <property type="entry name" value="Asparaginase/glutaminase_AS1"/>
</dbReference>
<protein>
    <submittedName>
        <fullName evidence="11">Asparaginase</fullName>
    </submittedName>
</protein>
<gene>
    <name evidence="11" type="ORF">CUN60_04395</name>
</gene>
<dbReference type="CDD" id="cd08964">
    <property type="entry name" value="L-asparaginase_II"/>
    <property type="match status" value="1"/>
</dbReference>
<dbReference type="InterPro" id="IPR027474">
    <property type="entry name" value="L-asparaginase_N"/>
</dbReference>
<dbReference type="SMART" id="SM00870">
    <property type="entry name" value="Asparaginase"/>
    <property type="match status" value="1"/>
</dbReference>
<evidence type="ECO:0000256" key="8">
    <source>
        <dbReference type="SAM" id="SignalP"/>
    </source>
</evidence>